<name>A0A271RBS6_ECOLX</name>
<dbReference type="Proteomes" id="UP000543252">
    <property type="component" value="Unassembled WGS sequence"/>
</dbReference>
<proteinExistence type="predicted"/>
<accession>A0A271RBS6</accession>
<sequence>MFKDKTVAAEISALMLEIGAKLDNSVSLVQKSCDESELNTYRSAVGEIMGRMLIDIMNPIYKQHSELKPEQLS</sequence>
<evidence type="ECO:0000313" key="1">
    <source>
        <dbReference type="EMBL" id="EFB3613662.1"/>
    </source>
</evidence>
<reference evidence="1 2" key="1">
    <citation type="submission" date="2019-07" db="EMBL/GenBank/DDBJ databases">
        <authorList>
            <consortium name="GenomeTrakr network: Whole genome sequencing for foodborne pathogen traceback"/>
        </authorList>
    </citation>
    <scope>NUCLEOTIDE SEQUENCE [LARGE SCALE GENOMIC DNA]</scope>
    <source>
        <strain evidence="1 2">PSU-1859</strain>
    </source>
</reference>
<organism evidence="1 2">
    <name type="scientific">Escherichia coli</name>
    <dbReference type="NCBI Taxonomy" id="562"/>
    <lineage>
        <taxon>Bacteria</taxon>
        <taxon>Pseudomonadati</taxon>
        <taxon>Pseudomonadota</taxon>
        <taxon>Gammaproteobacteria</taxon>
        <taxon>Enterobacterales</taxon>
        <taxon>Enterobacteriaceae</taxon>
        <taxon>Escherichia</taxon>
    </lineage>
</organism>
<dbReference type="EMBL" id="AASFMQ010000001">
    <property type="protein sequence ID" value="EFB3613662.1"/>
    <property type="molecule type" value="Genomic_DNA"/>
</dbReference>
<dbReference type="RefSeq" id="WP_001602041.1">
    <property type="nucleotide sequence ID" value="NZ_AP027775.1"/>
</dbReference>
<gene>
    <name evidence="1" type="ORF">FPS11_01705</name>
</gene>
<comment type="caution">
    <text evidence="1">The sequence shown here is derived from an EMBL/GenBank/DDBJ whole genome shotgun (WGS) entry which is preliminary data.</text>
</comment>
<dbReference type="AlphaFoldDB" id="A0A271RBS6"/>
<protein>
    <submittedName>
        <fullName evidence="1">Uncharacterized protein</fullName>
    </submittedName>
</protein>
<evidence type="ECO:0000313" key="2">
    <source>
        <dbReference type="Proteomes" id="UP000543252"/>
    </source>
</evidence>